<feature type="compositionally biased region" description="Basic residues" evidence="1">
    <location>
        <begin position="69"/>
        <end position="85"/>
    </location>
</feature>
<protein>
    <submittedName>
        <fullName evidence="2">Uncharacterized protein</fullName>
    </submittedName>
</protein>
<feature type="compositionally biased region" description="Polar residues" evidence="1">
    <location>
        <begin position="1"/>
        <end position="14"/>
    </location>
</feature>
<feature type="compositionally biased region" description="Polar residues" evidence="1">
    <location>
        <begin position="89"/>
        <end position="98"/>
    </location>
</feature>
<dbReference type="EMBL" id="RXZH01000018">
    <property type="protein sequence ID" value="RTZ13603.1"/>
    <property type="molecule type" value="Genomic_DNA"/>
</dbReference>
<dbReference type="RefSeq" id="WP_126575959.1">
    <property type="nucleotide sequence ID" value="NZ_RXZH01000018.1"/>
</dbReference>
<sequence length="112" mass="12638">MNKSTSRKLVSSDLTGDKPNELVPAFKDPEFYLLENYGQKQKLSILNIRRRSGCSISEAVEKFELRNKPINKAKKKKRKKSKKSHNSSGEVGNSVITSLAGRTSARNWKTVK</sequence>
<comment type="caution">
    <text evidence="2">The sequence shown here is derived from an EMBL/GenBank/DDBJ whole genome shotgun (WGS) entry which is preliminary data.</text>
</comment>
<evidence type="ECO:0000256" key="1">
    <source>
        <dbReference type="SAM" id="MobiDB-lite"/>
    </source>
</evidence>
<proteinExistence type="predicted"/>
<gene>
    <name evidence="2" type="ORF">EJ063_19545</name>
</gene>
<organism evidence="2 3">
    <name type="scientific">Vibrio aquaticus</name>
    <dbReference type="NCBI Taxonomy" id="2496559"/>
    <lineage>
        <taxon>Bacteria</taxon>
        <taxon>Pseudomonadati</taxon>
        <taxon>Pseudomonadota</taxon>
        <taxon>Gammaproteobacteria</taxon>
        <taxon>Vibrionales</taxon>
        <taxon>Vibrionaceae</taxon>
        <taxon>Vibrio</taxon>
    </lineage>
</organism>
<dbReference type="OrthoDB" id="9857949at2"/>
<evidence type="ECO:0000313" key="3">
    <source>
        <dbReference type="Proteomes" id="UP000268973"/>
    </source>
</evidence>
<name>A0A3S0V0Z4_9VIBR</name>
<feature type="region of interest" description="Disordered" evidence="1">
    <location>
        <begin position="1"/>
        <end position="23"/>
    </location>
</feature>
<dbReference type="AlphaFoldDB" id="A0A3S0V0Z4"/>
<feature type="region of interest" description="Disordered" evidence="1">
    <location>
        <begin position="69"/>
        <end position="98"/>
    </location>
</feature>
<evidence type="ECO:0000313" key="2">
    <source>
        <dbReference type="EMBL" id="RTZ13603.1"/>
    </source>
</evidence>
<keyword evidence="3" id="KW-1185">Reference proteome</keyword>
<reference evidence="2 3" key="1">
    <citation type="submission" date="2018-12" db="EMBL/GenBank/DDBJ databases">
        <title>Vibrio sp. isolated from China Sea.</title>
        <authorList>
            <person name="Li Y."/>
        </authorList>
    </citation>
    <scope>NUCLEOTIDE SEQUENCE [LARGE SCALE GENOMIC DNA]</scope>
    <source>
        <strain evidence="2 3">BEI207</strain>
    </source>
</reference>
<accession>A0A3S0V0Z4</accession>
<dbReference type="Proteomes" id="UP000268973">
    <property type="component" value="Unassembled WGS sequence"/>
</dbReference>